<dbReference type="RefSeq" id="WP_189109349.1">
    <property type="nucleotide sequence ID" value="NZ_BMMV01000015.1"/>
</dbReference>
<keyword evidence="3" id="KW-1185">Reference proteome</keyword>
<dbReference type="PROSITE" id="PS51318">
    <property type="entry name" value="TAT"/>
    <property type="match status" value="1"/>
</dbReference>
<dbReference type="Gene3D" id="1.50.10.10">
    <property type="match status" value="1"/>
</dbReference>
<dbReference type="Gene3D" id="2.60.420.10">
    <property type="entry name" value="Maltose phosphorylase, domain 3"/>
    <property type="match status" value="1"/>
</dbReference>
<evidence type="ECO:0000259" key="1">
    <source>
        <dbReference type="Pfam" id="PF22422"/>
    </source>
</evidence>
<reference evidence="3" key="1">
    <citation type="journal article" date="2019" name="Int. J. Syst. Evol. Microbiol.">
        <title>The Global Catalogue of Microorganisms (GCM) 10K type strain sequencing project: providing services to taxonomists for standard genome sequencing and annotation.</title>
        <authorList>
            <consortium name="The Broad Institute Genomics Platform"/>
            <consortium name="The Broad Institute Genome Sequencing Center for Infectious Disease"/>
            <person name="Wu L."/>
            <person name="Ma J."/>
        </authorList>
    </citation>
    <scope>NUCLEOTIDE SEQUENCE [LARGE SCALE GENOMIC DNA]</scope>
    <source>
        <strain evidence="3">CGMCC 4.7275</strain>
    </source>
</reference>
<dbReference type="InterPro" id="IPR008928">
    <property type="entry name" value="6-hairpin_glycosidase_sf"/>
</dbReference>
<organism evidence="2 3">
    <name type="scientific">Streptomyces camponoticapitis</name>
    <dbReference type="NCBI Taxonomy" id="1616125"/>
    <lineage>
        <taxon>Bacteria</taxon>
        <taxon>Bacillati</taxon>
        <taxon>Actinomycetota</taxon>
        <taxon>Actinomycetes</taxon>
        <taxon>Kitasatosporales</taxon>
        <taxon>Streptomycetaceae</taxon>
        <taxon>Streptomyces</taxon>
    </lineage>
</organism>
<dbReference type="Proteomes" id="UP000660265">
    <property type="component" value="Unassembled WGS sequence"/>
</dbReference>
<name>A0ABQ2EGG2_9ACTN</name>
<dbReference type="Pfam" id="PF22422">
    <property type="entry name" value="MGH1-like_GH"/>
    <property type="match status" value="1"/>
</dbReference>
<gene>
    <name evidence="2" type="ORF">GCM10011583_45180</name>
</gene>
<dbReference type="InterPro" id="IPR006311">
    <property type="entry name" value="TAT_signal"/>
</dbReference>
<accession>A0ABQ2EGG2</accession>
<dbReference type="SUPFAM" id="SSF48208">
    <property type="entry name" value="Six-hairpin glycosidases"/>
    <property type="match status" value="1"/>
</dbReference>
<sequence length="521" mass="56982">MSSDERRHGPARRDVLRAGAVAGLTAAGMAAAAAPVHAAPGSEGAGRPRIEFGGSHAREALLGGAYRAALDNLLDINTVPYDPAEYNQTGLMTDPPGVFIRAGGGYEQPWTRDASVNSWNAASLLSPDVARNTLWSVCRRQDDGTLVVQQDNQWWDQIVWAIAARNHYLTTGDRQFVTDAHQAALNTLRLNRDRHFNEEYGLFEGPAFMQDGIAGYPSPPYDPANGSSFVLDHPDTDTMMCLSTNCLYHAAHLACADMADVVGDSSVAGELRGAAARLRTAIDSHLWRPEADSYGYFIHGSGERVGQLETYQEGNGLAFAVLCGVASRARTHALLRTTHRQPRGVVNVYPHFSGFDDERPGRHNVIVWPMTVGMWGHAAAVGGRVDLFGQAVLDIATLQRPDGRFWEIYNARTGAVDGGWQNERQWESEEDQTWSATGYLRLIHQGLFGMRFERGGLRFTPSLPAGWGPVTLRDLSYRDMTLDITLTGSGNRAVSTRVDGRRADTVPAGLRGRHHVRIQLA</sequence>
<protein>
    <recommendedName>
        <fullName evidence="1">Mannosylglycerate hydrolase MGH1-like glycoside hydrolase domain-containing protein</fullName>
    </recommendedName>
</protein>
<dbReference type="EMBL" id="BMMV01000015">
    <property type="protein sequence ID" value="GGK08140.1"/>
    <property type="molecule type" value="Genomic_DNA"/>
</dbReference>
<feature type="domain" description="Mannosylglycerate hydrolase MGH1-like glycoside hydrolase" evidence="1">
    <location>
        <begin position="106"/>
        <end position="435"/>
    </location>
</feature>
<dbReference type="InterPro" id="IPR012341">
    <property type="entry name" value="6hp_glycosidase-like_sf"/>
</dbReference>
<dbReference type="InterPro" id="IPR054491">
    <property type="entry name" value="MGH1-like_GH"/>
</dbReference>
<evidence type="ECO:0000313" key="2">
    <source>
        <dbReference type="EMBL" id="GGK08140.1"/>
    </source>
</evidence>
<proteinExistence type="predicted"/>
<evidence type="ECO:0000313" key="3">
    <source>
        <dbReference type="Proteomes" id="UP000660265"/>
    </source>
</evidence>
<comment type="caution">
    <text evidence="2">The sequence shown here is derived from an EMBL/GenBank/DDBJ whole genome shotgun (WGS) entry which is preliminary data.</text>
</comment>